<feature type="region of interest" description="Disordered" evidence="7">
    <location>
        <begin position="107"/>
        <end position="140"/>
    </location>
</feature>
<evidence type="ECO:0000256" key="4">
    <source>
        <dbReference type="ARBA" id="ARBA00023242"/>
    </source>
</evidence>
<dbReference type="InterPro" id="IPR057939">
    <property type="entry name" value="TRF2_HOY1_PH"/>
</dbReference>
<name>A0AAD7XTM8_9FUNG</name>
<evidence type="ECO:0000256" key="5">
    <source>
        <dbReference type="PROSITE-ProRule" id="PRU00108"/>
    </source>
</evidence>
<evidence type="ECO:0000259" key="8">
    <source>
        <dbReference type="PROSITE" id="PS50071"/>
    </source>
</evidence>
<gene>
    <name evidence="9" type="ORF">O0I10_010246</name>
</gene>
<sequence>MAKSSSKDTSIRTRRKRTHLNFYQLAILQQSYDNNPLPDNAIRSHLARQLGVTDRTVQIWFQNRRAKERRSMKSGDNNRLDHIQHYDKDTVTRCQPTFRSLVTPEQYEHRRSMTKQRCNKKPATATYPQHQSLLTSPSSSNLVPEMAQDEPVPAGQFSSCLDTSPSPPQQSLSFMAHMLRIGVWSRFAQGDGWDLKCHIDPITREMVWQVQVQGGDLFRVHISFDSIQQIRLISGNQQQQGLEIEVHDPSMVLFSMRRVQMDARWVLCSDFTENQQASRERVHILQGSYDHFQHVLFNATALAPDLASKLLLVPPSICRDQTLSPSVTPEPLITITPPFLPGWSAGTNNMDRQYQQKMHEWGYSNVHSIDNAMLFLSPPSF</sequence>
<evidence type="ECO:0000256" key="7">
    <source>
        <dbReference type="SAM" id="MobiDB-lite"/>
    </source>
</evidence>
<dbReference type="GeneID" id="83217650"/>
<dbReference type="SUPFAM" id="SSF46689">
    <property type="entry name" value="Homeodomain-like"/>
    <property type="match status" value="1"/>
</dbReference>
<proteinExistence type="predicted"/>
<dbReference type="GO" id="GO:0000981">
    <property type="term" value="F:DNA-binding transcription factor activity, RNA polymerase II-specific"/>
    <property type="evidence" value="ECO:0007669"/>
    <property type="project" value="InterPro"/>
</dbReference>
<feature type="compositionally biased region" description="Polar residues" evidence="7">
    <location>
        <begin position="126"/>
        <end position="140"/>
    </location>
</feature>
<dbReference type="AlphaFoldDB" id="A0AAD7XTM8"/>
<dbReference type="InterPro" id="IPR017970">
    <property type="entry name" value="Homeobox_CS"/>
</dbReference>
<dbReference type="Pfam" id="PF00046">
    <property type="entry name" value="Homeodomain"/>
    <property type="match status" value="1"/>
</dbReference>
<feature type="DNA-binding region" description="Homeobox" evidence="5">
    <location>
        <begin position="13"/>
        <end position="72"/>
    </location>
</feature>
<comment type="subcellular location">
    <subcellularLocation>
        <location evidence="1 5 6">Nucleus</location>
    </subcellularLocation>
</comment>
<organism evidence="9 10">
    <name type="scientific">Lichtheimia ornata</name>
    <dbReference type="NCBI Taxonomy" id="688661"/>
    <lineage>
        <taxon>Eukaryota</taxon>
        <taxon>Fungi</taxon>
        <taxon>Fungi incertae sedis</taxon>
        <taxon>Mucoromycota</taxon>
        <taxon>Mucoromycotina</taxon>
        <taxon>Mucoromycetes</taxon>
        <taxon>Mucorales</taxon>
        <taxon>Lichtheimiaceae</taxon>
        <taxon>Lichtheimia</taxon>
    </lineage>
</organism>
<reference evidence="9 10" key="1">
    <citation type="submission" date="2023-03" db="EMBL/GenBank/DDBJ databases">
        <title>Genome sequence of Lichtheimia ornata CBS 291.66.</title>
        <authorList>
            <person name="Mohabir J.T."/>
            <person name="Shea T.P."/>
            <person name="Kurbessoian T."/>
            <person name="Berby B."/>
            <person name="Fontaine J."/>
            <person name="Livny J."/>
            <person name="Gnirke A."/>
            <person name="Stajich J.E."/>
            <person name="Cuomo C.A."/>
        </authorList>
    </citation>
    <scope>NUCLEOTIDE SEQUENCE [LARGE SCALE GENOMIC DNA]</scope>
    <source>
        <strain evidence="9">CBS 291.66</strain>
    </source>
</reference>
<protein>
    <recommendedName>
        <fullName evidence="8">Homeobox domain-containing protein</fullName>
    </recommendedName>
</protein>
<dbReference type="InterPro" id="IPR001356">
    <property type="entry name" value="HD"/>
</dbReference>
<dbReference type="PANTHER" id="PTHR46123:SF4">
    <property type="entry name" value="MIX-TYPE HOMEOBOX GENE 1-RELATED"/>
    <property type="match status" value="1"/>
</dbReference>
<dbReference type="CDD" id="cd00086">
    <property type="entry name" value="homeodomain"/>
    <property type="match status" value="1"/>
</dbReference>
<dbReference type="Gene3D" id="1.10.10.60">
    <property type="entry name" value="Homeodomain-like"/>
    <property type="match status" value="1"/>
</dbReference>
<comment type="caution">
    <text evidence="9">The sequence shown here is derived from an EMBL/GenBank/DDBJ whole genome shotgun (WGS) entry which is preliminary data.</text>
</comment>
<evidence type="ECO:0000256" key="3">
    <source>
        <dbReference type="ARBA" id="ARBA00023155"/>
    </source>
</evidence>
<evidence type="ECO:0000313" key="10">
    <source>
        <dbReference type="Proteomes" id="UP001234581"/>
    </source>
</evidence>
<dbReference type="InterPro" id="IPR009057">
    <property type="entry name" value="Homeodomain-like_sf"/>
</dbReference>
<dbReference type="PROSITE" id="PS00027">
    <property type="entry name" value="HOMEOBOX_1"/>
    <property type="match status" value="1"/>
</dbReference>
<dbReference type="GO" id="GO:0005634">
    <property type="term" value="C:nucleus"/>
    <property type="evidence" value="ECO:0007669"/>
    <property type="project" value="UniProtKB-SubCell"/>
</dbReference>
<dbReference type="Proteomes" id="UP001234581">
    <property type="component" value="Unassembled WGS sequence"/>
</dbReference>
<dbReference type="SMART" id="SM00389">
    <property type="entry name" value="HOX"/>
    <property type="match status" value="1"/>
</dbReference>
<accession>A0AAD7XTM8</accession>
<keyword evidence="2 5" id="KW-0238">DNA-binding</keyword>
<feature type="domain" description="Homeobox" evidence="8">
    <location>
        <begin position="11"/>
        <end position="71"/>
    </location>
</feature>
<dbReference type="InterPro" id="IPR051306">
    <property type="entry name" value="Homeobox_regulator"/>
</dbReference>
<dbReference type="RefSeq" id="XP_058338949.1">
    <property type="nucleotide sequence ID" value="XM_058490228.1"/>
</dbReference>
<dbReference type="Pfam" id="PF24818">
    <property type="entry name" value="PH_TRF2_HOY1"/>
    <property type="match status" value="1"/>
</dbReference>
<dbReference type="GO" id="GO:0000977">
    <property type="term" value="F:RNA polymerase II transcription regulatory region sequence-specific DNA binding"/>
    <property type="evidence" value="ECO:0007669"/>
    <property type="project" value="TreeGrafter"/>
</dbReference>
<evidence type="ECO:0000256" key="2">
    <source>
        <dbReference type="ARBA" id="ARBA00023125"/>
    </source>
</evidence>
<dbReference type="EMBL" id="JARTCD010000067">
    <property type="protein sequence ID" value="KAJ8654035.1"/>
    <property type="molecule type" value="Genomic_DNA"/>
</dbReference>
<evidence type="ECO:0000256" key="6">
    <source>
        <dbReference type="RuleBase" id="RU000682"/>
    </source>
</evidence>
<dbReference type="PROSITE" id="PS50071">
    <property type="entry name" value="HOMEOBOX_2"/>
    <property type="match status" value="1"/>
</dbReference>
<keyword evidence="4 5" id="KW-0539">Nucleus</keyword>
<keyword evidence="10" id="KW-1185">Reference proteome</keyword>
<evidence type="ECO:0000313" key="9">
    <source>
        <dbReference type="EMBL" id="KAJ8654035.1"/>
    </source>
</evidence>
<keyword evidence="3 5" id="KW-0371">Homeobox</keyword>
<dbReference type="PANTHER" id="PTHR46123">
    <property type="entry name" value="MIX-TYPE HOMEOBOX GENE 1-RELATED"/>
    <property type="match status" value="1"/>
</dbReference>
<evidence type="ECO:0000256" key="1">
    <source>
        <dbReference type="ARBA" id="ARBA00004123"/>
    </source>
</evidence>